<organism evidence="2 3">
    <name type="scientific">Setaria viridis</name>
    <name type="common">Green bristlegrass</name>
    <name type="synonym">Setaria italica subsp. viridis</name>
    <dbReference type="NCBI Taxonomy" id="4556"/>
    <lineage>
        <taxon>Eukaryota</taxon>
        <taxon>Viridiplantae</taxon>
        <taxon>Streptophyta</taxon>
        <taxon>Embryophyta</taxon>
        <taxon>Tracheophyta</taxon>
        <taxon>Spermatophyta</taxon>
        <taxon>Magnoliopsida</taxon>
        <taxon>Liliopsida</taxon>
        <taxon>Poales</taxon>
        <taxon>Poaceae</taxon>
        <taxon>PACMAD clade</taxon>
        <taxon>Panicoideae</taxon>
        <taxon>Panicodae</taxon>
        <taxon>Paniceae</taxon>
        <taxon>Cenchrinae</taxon>
        <taxon>Setaria</taxon>
    </lineage>
</organism>
<reference evidence="2" key="1">
    <citation type="submission" date="2019-03" db="EMBL/GenBank/DDBJ databases">
        <title>WGS assembly of Setaria viridis.</title>
        <authorList>
            <person name="Huang P."/>
            <person name="Jenkins J."/>
            <person name="Grimwood J."/>
            <person name="Barry K."/>
            <person name="Healey A."/>
            <person name="Mamidi S."/>
            <person name="Sreedasyam A."/>
            <person name="Shu S."/>
            <person name="Feldman M."/>
            <person name="Wu J."/>
            <person name="Yu Y."/>
            <person name="Chen C."/>
            <person name="Johnson J."/>
            <person name="Rokhsar D."/>
            <person name="Baxter I."/>
            <person name="Schmutz J."/>
            <person name="Brutnell T."/>
            <person name="Kellogg E."/>
        </authorList>
    </citation>
    <scope>NUCLEOTIDE SEQUENCE [LARGE SCALE GENOMIC DNA]</scope>
</reference>
<name>A0A4U6VXJ2_SETVI</name>
<dbReference type="AlphaFoldDB" id="A0A4U6VXJ2"/>
<evidence type="ECO:0000313" key="3">
    <source>
        <dbReference type="Proteomes" id="UP000298652"/>
    </source>
</evidence>
<dbReference type="Gramene" id="TKW33895">
    <property type="protein sequence ID" value="TKW33895"/>
    <property type="gene ID" value="SEVIR_2G269250v2"/>
</dbReference>
<sequence length="38" mass="4179">MLLLGFIHTVVCSSAADYLNGDCSGWFLFGTVYLYADD</sequence>
<feature type="chain" id="PRO_5021019910" evidence="1">
    <location>
        <begin position="16"/>
        <end position="38"/>
    </location>
</feature>
<accession>A0A4U6VXJ2</accession>
<dbReference type="Proteomes" id="UP000298652">
    <property type="component" value="Chromosome 2"/>
</dbReference>
<evidence type="ECO:0000313" key="2">
    <source>
        <dbReference type="EMBL" id="TKW33895.1"/>
    </source>
</evidence>
<keyword evidence="1" id="KW-0732">Signal</keyword>
<feature type="signal peptide" evidence="1">
    <location>
        <begin position="1"/>
        <end position="15"/>
    </location>
</feature>
<protein>
    <submittedName>
        <fullName evidence="2">Uncharacterized protein</fullName>
    </submittedName>
</protein>
<gene>
    <name evidence="2" type="ORF">SEVIR_2G269250v2</name>
</gene>
<dbReference type="EMBL" id="CM016553">
    <property type="protein sequence ID" value="TKW33895.1"/>
    <property type="molecule type" value="Genomic_DNA"/>
</dbReference>
<evidence type="ECO:0000256" key="1">
    <source>
        <dbReference type="SAM" id="SignalP"/>
    </source>
</evidence>
<proteinExistence type="predicted"/>
<keyword evidence="3" id="KW-1185">Reference proteome</keyword>